<evidence type="ECO:0000313" key="1">
    <source>
        <dbReference type="EMBL" id="SVB29814.1"/>
    </source>
</evidence>
<sequence length="23" mass="3033">MFFKNYFLKEKIKQNSYFIWNNE</sequence>
<dbReference type="AlphaFoldDB" id="A0A382CVG9"/>
<organism evidence="1">
    <name type="scientific">marine metagenome</name>
    <dbReference type="NCBI Taxonomy" id="408172"/>
    <lineage>
        <taxon>unclassified sequences</taxon>
        <taxon>metagenomes</taxon>
        <taxon>ecological metagenomes</taxon>
    </lineage>
</organism>
<dbReference type="EMBL" id="UINC01036205">
    <property type="protein sequence ID" value="SVB29814.1"/>
    <property type="molecule type" value="Genomic_DNA"/>
</dbReference>
<gene>
    <name evidence="1" type="ORF">METZ01_LOCUS182668</name>
</gene>
<reference evidence="1" key="1">
    <citation type="submission" date="2018-05" db="EMBL/GenBank/DDBJ databases">
        <authorList>
            <person name="Lanie J.A."/>
            <person name="Ng W.-L."/>
            <person name="Kazmierczak K.M."/>
            <person name="Andrzejewski T.M."/>
            <person name="Davidsen T.M."/>
            <person name="Wayne K.J."/>
            <person name="Tettelin H."/>
            <person name="Glass J.I."/>
            <person name="Rusch D."/>
            <person name="Podicherti R."/>
            <person name="Tsui H.-C.T."/>
            <person name="Winkler M.E."/>
        </authorList>
    </citation>
    <scope>NUCLEOTIDE SEQUENCE</scope>
</reference>
<name>A0A382CVG9_9ZZZZ</name>
<protein>
    <submittedName>
        <fullName evidence="1">Uncharacterized protein</fullName>
    </submittedName>
</protein>
<accession>A0A382CVG9</accession>
<proteinExistence type="predicted"/>
<feature type="non-terminal residue" evidence="1">
    <location>
        <position position="23"/>
    </location>
</feature>